<reference evidence="6" key="2">
    <citation type="submission" date="2020-09" db="EMBL/GenBank/DDBJ databases">
        <authorList>
            <person name="Sun Q."/>
            <person name="Ohkuma M."/>
        </authorList>
    </citation>
    <scope>NUCLEOTIDE SEQUENCE</scope>
    <source>
        <strain evidence="6">JCM 17251</strain>
    </source>
</reference>
<dbReference type="SUPFAM" id="SSF52833">
    <property type="entry name" value="Thioredoxin-like"/>
    <property type="match status" value="1"/>
</dbReference>
<dbReference type="EMBL" id="BMOS01000017">
    <property type="protein sequence ID" value="GGN60573.1"/>
    <property type="molecule type" value="Genomic_DNA"/>
</dbReference>
<keyword evidence="4" id="KW-0812">Transmembrane</keyword>
<dbReference type="RefSeq" id="WP_188857800.1">
    <property type="nucleotide sequence ID" value="NZ_BMOS01000017.1"/>
</dbReference>
<dbReference type="InterPro" id="IPR013766">
    <property type="entry name" value="Thioredoxin_domain"/>
</dbReference>
<sequence>MGKKVTIIVSVVVVLFIALFFALNYKNNKALEGDNPYGTNDLDQATIDQLGDPLYGNQILPDDLIEQVESGEPTTVYFYSPTCVYCQQTTPYLVPLTEDMNVDMKKLNLLEFGEEAEPFGIRSTPTLIHYENGKEVARLEGQYSEEQYEQFFNEFVLAGE</sequence>
<evidence type="ECO:0000313" key="7">
    <source>
        <dbReference type="Proteomes" id="UP000624041"/>
    </source>
</evidence>
<keyword evidence="2" id="KW-1015">Disulfide bond</keyword>
<dbReference type="PROSITE" id="PS51352">
    <property type="entry name" value="THIOREDOXIN_2"/>
    <property type="match status" value="1"/>
</dbReference>
<dbReference type="GO" id="GO:0045454">
    <property type="term" value="P:cell redox homeostasis"/>
    <property type="evidence" value="ECO:0007669"/>
    <property type="project" value="TreeGrafter"/>
</dbReference>
<keyword evidence="4" id="KW-0472">Membrane</keyword>
<dbReference type="InterPro" id="IPR036249">
    <property type="entry name" value="Thioredoxin-like_sf"/>
</dbReference>
<evidence type="ECO:0000256" key="1">
    <source>
        <dbReference type="ARBA" id="ARBA00008987"/>
    </source>
</evidence>
<feature type="transmembrane region" description="Helical" evidence="4">
    <location>
        <begin position="6"/>
        <end position="25"/>
    </location>
</feature>
<evidence type="ECO:0000256" key="3">
    <source>
        <dbReference type="ARBA" id="ARBA00023284"/>
    </source>
</evidence>
<comment type="similarity">
    <text evidence="1">Belongs to the thioredoxin family.</text>
</comment>
<keyword evidence="3" id="KW-0676">Redox-active center</keyword>
<protein>
    <recommendedName>
        <fullName evidence="5">Thioredoxin domain-containing protein</fullName>
    </recommendedName>
</protein>
<evidence type="ECO:0000256" key="2">
    <source>
        <dbReference type="ARBA" id="ARBA00023157"/>
    </source>
</evidence>
<dbReference type="CDD" id="cd02947">
    <property type="entry name" value="TRX_family"/>
    <property type="match status" value="1"/>
</dbReference>
<dbReference type="PANTHER" id="PTHR45663:SF11">
    <property type="entry name" value="GEO12009P1"/>
    <property type="match status" value="1"/>
</dbReference>
<name>A0A917Y0K0_9BACI</name>
<dbReference type="GO" id="GO:0015035">
    <property type="term" value="F:protein-disulfide reductase activity"/>
    <property type="evidence" value="ECO:0007669"/>
    <property type="project" value="TreeGrafter"/>
</dbReference>
<evidence type="ECO:0000259" key="5">
    <source>
        <dbReference type="PROSITE" id="PS51352"/>
    </source>
</evidence>
<dbReference type="Proteomes" id="UP000624041">
    <property type="component" value="Unassembled WGS sequence"/>
</dbReference>
<reference evidence="6" key="1">
    <citation type="journal article" date="2014" name="Int. J. Syst. Evol. Microbiol.">
        <title>Complete genome sequence of Corynebacterium casei LMG S-19264T (=DSM 44701T), isolated from a smear-ripened cheese.</title>
        <authorList>
            <consortium name="US DOE Joint Genome Institute (JGI-PGF)"/>
            <person name="Walter F."/>
            <person name="Albersmeier A."/>
            <person name="Kalinowski J."/>
            <person name="Ruckert C."/>
        </authorList>
    </citation>
    <scope>NUCLEOTIDE SEQUENCE</scope>
    <source>
        <strain evidence="6">JCM 17251</strain>
    </source>
</reference>
<evidence type="ECO:0000256" key="4">
    <source>
        <dbReference type="SAM" id="Phobius"/>
    </source>
</evidence>
<gene>
    <name evidence="6" type="ORF">GCM10007971_24680</name>
</gene>
<feature type="domain" description="Thioredoxin" evidence="5">
    <location>
        <begin position="39"/>
        <end position="157"/>
    </location>
</feature>
<dbReference type="Pfam" id="PF00085">
    <property type="entry name" value="Thioredoxin"/>
    <property type="match status" value="1"/>
</dbReference>
<keyword evidence="7" id="KW-1185">Reference proteome</keyword>
<evidence type="ECO:0000313" key="6">
    <source>
        <dbReference type="EMBL" id="GGN60573.1"/>
    </source>
</evidence>
<dbReference type="AlphaFoldDB" id="A0A917Y0K0"/>
<keyword evidence="4" id="KW-1133">Transmembrane helix</keyword>
<organism evidence="6 7">
    <name type="scientific">Oceanobacillus indicireducens</name>
    <dbReference type="NCBI Taxonomy" id="1004261"/>
    <lineage>
        <taxon>Bacteria</taxon>
        <taxon>Bacillati</taxon>
        <taxon>Bacillota</taxon>
        <taxon>Bacilli</taxon>
        <taxon>Bacillales</taxon>
        <taxon>Bacillaceae</taxon>
        <taxon>Oceanobacillus</taxon>
    </lineage>
</organism>
<proteinExistence type="inferred from homology"/>
<dbReference type="Gene3D" id="3.40.30.10">
    <property type="entry name" value="Glutaredoxin"/>
    <property type="match status" value="1"/>
</dbReference>
<accession>A0A917Y0K0</accession>
<dbReference type="PANTHER" id="PTHR45663">
    <property type="entry name" value="GEO12009P1"/>
    <property type="match status" value="1"/>
</dbReference>
<comment type="caution">
    <text evidence="6">The sequence shown here is derived from an EMBL/GenBank/DDBJ whole genome shotgun (WGS) entry which is preliminary data.</text>
</comment>
<dbReference type="GO" id="GO:0005829">
    <property type="term" value="C:cytosol"/>
    <property type="evidence" value="ECO:0007669"/>
    <property type="project" value="TreeGrafter"/>
</dbReference>